<name>A0AAV4EE95_9GAST</name>
<keyword evidence="2" id="KW-0548">Nucleotidyltransferase</keyword>
<dbReference type="AlphaFoldDB" id="A0AAV4EE95"/>
<dbReference type="EMBL" id="BMAT01010700">
    <property type="protein sequence ID" value="GFR59084.1"/>
    <property type="molecule type" value="Genomic_DNA"/>
</dbReference>
<dbReference type="SUPFAM" id="SSF56672">
    <property type="entry name" value="DNA/RNA polymerases"/>
    <property type="match status" value="1"/>
</dbReference>
<dbReference type="InterPro" id="IPR000477">
    <property type="entry name" value="RT_dom"/>
</dbReference>
<reference evidence="2 3" key="1">
    <citation type="journal article" date="2021" name="Elife">
        <title>Chloroplast acquisition without the gene transfer in kleptoplastic sea slugs, Plakobranchus ocellatus.</title>
        <authorList>
            <person name="Maeda T."/>
            <person name="Takahashi S."/>
            <person name="Yoshida T."/>
            <person name="Shimamura S."/>
            <person name="Takaki Y."/>
            <person name="Nagai Y."/>
            <person name="Toyoda A."/>
            <person name="Suzuki Y."/>
            <person name="Arimoto A."/>
            <person name="Ishii H."/>
            <person name="Satoh N."/>
            <person name="Nishiyama T."/>
            <person name="Hasebe M."/>
            <person name="Maruyama T."/>
            <person name="Minagawa J."/>
            <person name="Obokata J."/>
            <person name="Shigenobu S."/>
        </authorList>
    </citation>
    <scope>NUCLEOTIDE SEQUENCE [LARGE SCALE GENOMIC DNA]</scope>
</reference>
<keyword evidence="2" id="KW-0808">Transferase</keyword>
<comment type="caution">
    <text evidence="2">The sequence shown here is derived from an EMBL/GenBank/DDBJ whole genome shotgun (WGS) entry which is preliminary data.</text>
</comment>
<organism evidence="2 3">
    <name type="scientific">Elysia marginata</name>
    <dbReference type="NCBI Taxonomy" id="1093978"/>
    <lineage>
        <taxon>Eukaryota</taxon>
        <taxon>Metazoa</taxon>
        <taxon>Spiralia</taxon>
        <taxon>Lophotrochozoa</taxon>
        <taxon>Mollusca</taxon>
        <taxon>Gastropoda</taxon>
        <taxon>Heterobranchia</taxon>
        <taxon>Euthyneura</taxon>
        <taxon>Panpulmonata</taxon>
        <taxon>Sacoglossa</taxon>
        <taxon>Placobranchoidea</taxon>
        <taxon>Plakobranchidae</taxon>
        <taxon>Elysia</taxon>
    </lineage>
</organism>
<evidence type="ECO:0000259" key="1">
    <source>
        <dbReference type="Pfam" id="PF00078"/>
    </source>
</evidence>
<gene>
    <name evidence="2" type="ORF">ElyMa_005377500</name>
</gene>
<dbReference type="GO" id="GO:0003964">
    <property type="term" value="F:RNA-directed DNA polymerase activity"/>
    <property type="evidence" value="ECO:0007669"/>
    <property type="project" value="UniProtKB-KW"/>
</dbReference>
<accession>A0AAV4EE95</accession>
<feature type="domain" description="Reverse transcriptase" evidence="1">
    <location>
        <begin position="74"/>
        <end position="165"/>
    </location>
</feature>
<keyword evidence="3" id="KW-1185">Reference proteome</keyword>
<proteinExistence type="predicted"/>
<evidence type="ECO:0000313" key="3">
    <source>
        <dbReference type="Proteomes" id="UP000762676"/>
    </source>
</evidence>
<evidence type="ECO:0000313" key="2">
    <source>
        <dbReference type="EMBL" id="GFR59084.1"/>
    </source>
</evidence>
<dbReference type="PANTHER" id="PTHR19446">
    <property type="entry name" value="REVERSE TRANSCRIPTASES"/>
    <property type="match status" value="1"/>
</dbReference>
<keyword evidence="2" id="KW-0695">RNA-directed DNA polymerase</keyword>
<sequence>MKPPPPPIMEEEVRNAIRKLNRNKATGPDEIPVELFDALNETCLVHFTELLNLICDTGQWPSDLKKSVFRTLQKKPGETECENHRTISLMSHTTKMLLRIVMTRIRSKIRPEIAESQFGFVPYKGTQNAIFTLSMLMERVVEVQDDVYLCFIDYSKNFDKVKHSEFF</sequence>
<dbReference type="Pfam" id="PF00078">
    <property type="entry name" value="RVT_1"/>
    <property type="match status" value="1"/>
</dbReference>
<dbReference type="InterPro" id="IPR043502">
    <property type="entry name" value="DNA/RNA_pol_sf"/>
</dbReference>
<protein>
    <submittedName>
        <fullName evidence="2">RNA-directed DNA polymerase from mobile element jockey-like</fullName>
    </submittedName>
</protein>
<dbReference type="Proteomes" id="UP000762676">
    <property type="component" value="Unassembled WGS sequence"/>
</dbReference>